<evidence type="ECO:0000313" key="1">
    <source>
        <dbReference type="EMBL" id="KAG8007762.1"/>
    </source>
</evidence>
<keyword evidence="2" id="KW-1185">Reference proteome</keyword>
<gene>
    <name evidence="1" type="ORF">GBF38_013433</name>
</gene>
<accession>A0ACB7EZS8</accession>
<proteinExistence type="predicted"/>
<evidence type="ECO:0000313" key="2">
    <source>
        <dbReference type="Proteomes" id="UP000805704"/>
    </source>
</evidence>
<name>A0ACB7EZS8_NIBAL</name>
<dbReference type="EMBL" id="CM024790">
    <property type="protein sequence ID" value="KAG8007762.1"/>
    <property type="molecule type" value="Genomic_DNA"/>
</dbReference>
<comment type="caution">
    <text evidence="1">The sequence shown here is derived from an EMBL/GenBank/DDBJ whole genome shotgun (WGS) entry which is preliminary data.</text>
</comment>
<protein>
    <submittedName>
        <fullName evidence="1">UPF0739 protein C1orf74-like protein</fullName>
    </submittedName>
</protein>
<dbReference type="Proteomes" id="UP000805704">
    <property type="component" value="Chromosome 2"/>
</dbReference>
<sequence length="321" mass="34951">MNGSDGKKGSSPGVMDWIGSACRFATDRNDFRRSSLLLPLVNICPLVEKSLSVPQSLDLAAQVSAVDLGLKPALLYDSNSASADQVQRYLSSLQSSQLVSKSLLTLDLNGNTLIVNPVTVRTNVEQLVHDGSVPVIDVCHSLEKPAIADPLTDELKSMTHDLLLLLREAEEDAEKPHYVGEKSEELEPVHSVRSFTGLPRHLLVRSDQELRELSVYDSPDGDYSFSDMAARLRGSHVSSVLLQRPGCSASRLAAQPGKLEASFTGKISAAKCPKRSHSLSVHSHSAFSLFVMLAYFVTITVCENMWVYSIAPLNCFKTAVL</sequence>
<reference evidence="1" key="1">
    <citation type="submission" date="2020-04" db="EMBL/GenBank/DDBJ databases">
        <title>A chromosome-scale assembly and high-density genetic map of the yellow drum (Nibea albiflora) genome.</title>
        <authorList>
            <person name="Xu D."/>
            <person name="Zhang W."/>
            <person name="Chen R."/>
            <person name="Tan P."/>
            <person name="Wang L."/>
            <person name="Song H."/>
            <person name="Tian L."/>
            <person name="Zhu Q."/>
            <person name="Wang B."/>
        </authorList>
    </citation>
    <scope>NUCLEOTIDE SEQUENCE</scope>
    <source>
        <strain evidence="1">ZJHYS-2018</strain>
    </source>
</reference>
<organism evidence="1 2">
    <name type="scientific">Nibea albiflora</name>
    <name type="common">Yellow drum</name>
    <name type="synonym">Corvina albiflora</name>
    <dbReference type="NCBI Taxonomy" id="240163"/>
    <lineage>
        <taxon>Eukaryota</taxon>
        <taxon>Metazoa</taxon>
        <taxon>Chordata</taxon>
        <taxon>Craniata</taxon>
        <taxon>Vertebrata</taxon>
        <taxon>Euteleostomi</taxon>
        <taxon>Actinopterygii</taxon>
        <taxon>Neopterygii</taxon>
        <taxon>Teleostei</taxon>
        <taxon>Neoteleostei</taxon>
        <taxon>Acanthomorphata</taxon>
        <taxon>Eupercaria</taxon>
        <taxon>Sciaenidae</taxon>
        <taxon>Nibea</taxon>
    </lineage>
</organism>